<feature type="transmembrane region" description="Helical" evidence="1">
    <location>
        <begin position="6"/>
        <end position="25"/>
    </location>
</feature>
<comment type="caution">
    <text evidence="2">The sequence shown here is derived from an EMBL/GenBank/DDBJ whole genome shotgun (WGS) entry which is preliminary data.</text>
</comment>
<evidence type="ECO:0000313" key="3">
    <source>
        <dbReference type="Proteomes" id="UP000475862"/>
    </source>
</evidence>
<name>A0A6G0TI44_APHGL</name>
<dbReference type="EMBL" id="VYZN01000039">
    <property type="protein sequence ID" value="KAE9532292.1"/>
    <property type="molecule type" value="Genomic_DNA"/>
</dbReference>
<keyword evidence="1" id="KW-0812">Transmembrane</keyword>
<dbReference type="AlphaFoldDB" id="A0A6G0TI44"/>
<evidence type="ECO:0000256" key="1">
    <source>
        <dbReference type="SAM" id="Phobius"/>
    </source>
</evidence>
<proteinExistence type="predicted"/>
<protein>
    <submittedName>
        <fullName evidence="2">Uncharacterized protein</fullName>
    </submittedName>
</protein>
<keyword evidence="1" id="KW-0472">Membrane</keyword>
<reference evidence="2 3" key="1">
    <citation type="submission" date="2019-08" db="EMBL/GenBank/DDBJ databases">
        <title>The genome of the soybean aphid Biotype 1, its phylome, world population structure and adaptation to the North American continent.</title>
        <authorList>
            <person name="Giordano R."/>
            <person name="Donthu R.K."/>
            <person name="Hernandez A.G."/>
            <person name="Wright C.L."/>
            <person name="Zimin A.V."/>
        </authorList>
    </citation>
    <scope>NUCLEOTIDE SEQUENCE [LARGE SCALE GENOMIC DNA]</scope>
    <source>
        <tissue evidence="2">Whole aphids</tissue>
    </source>
</reference>
<sequence>MQITHLYLRLDLLIPHIMYILWLGIPTLWDKFQYSKITILNTLAAIGFLVIKCQVVPGKNEITLLLIAFREYSFYCIHQSIFIISYYYELDILKSWKNPGAIQNSSLFSPSPINYNYMTIDNKLYGASSNRLPFENQKLIVFLTIKYKIKYEGLQHHQVLQEMTFASDDASFQTLEAQIIPYDFCSPLSTKNYFVNLLYTLTMLWI</sequence>
<organism evidence="2 3">
    <name type="scientific">Aphis glycines</name>
    <name type="common">Soybean aphid</name>
    <dbReference type="NCBI Taxonomy" id="307491"/>
    <lineage>
        <taxon>Eukaryota</taxon>
        <taxon>Metazoa</taxon>
        <taxon>Ecdysozoa</taxon>
        <taxon>Arthropoda</taxon>
        <taxon>Hexapoda</taxon>
        <taxon>Insecta</taxon>
        <taxon>Pterygota</taxon>
        <taxon>Neoptera</taxon>
        <taxon>Paraneoptera</taxon>
        <taxon>Hemiptera</taxon>
        <taxon>Sternorrhyncha</taxon>
        <taxon>Aphidomorpha</taxon>
        <taxon>Aphidoidea</taxon>
        <taxon>Aphididae</taxon>
        <taxon>Aphidini</taxon>
        <taxon>Aphis</taxon>
        <taxon>Aphis</taxon>
    </lineage>
</organism>
<dbReference type="Proteomes" id="UP000475862">
    <property type="component" value="Unassembled WGS sequence"/>
</dbReference>
<evidence type="ECO:0000313" key="2">
    <source>
        <dbReference type="EMBL" id="KAE9532292.1"/>
    </source>
</evidence>
<keyword evidence="3" id="KW-1185">Reference proteome</keyword>
<feature type="non-terminal residue" evidence="2">
    <location>
        <position position="206"/>
    </location>
</feature>
<accession>A0A6G0TI44</accession>
<keyword evidence="1" id="KW-1133">Transmembrane helix</keyword>
<gene>
    <name evidence="2" type="ORF">AGLY_009915</name>
</gene>